<evidence type="ECO:0000313" key="4">
    <source>
        <dbReference type="Proteomes" id="UP001642409"/>
    </source>
</evidence>
<dbReference type="AlphaFoldDB" id="A0AA86U492"/>
<accession>A0AA86U492</accession>
<dbReference type="Proteomes" id="UP001642409">
    <property type="component" value="Unassembled WGS sequence"/>
</dbReference>
<keyword evidence="1" id="KW-0472">Membrane</keyword>
<sequence>MSSVQTTNTIKFAAAAVFKAEVENYFSAAQTIIMNTTYYDAIGRYIQAFVKNVMQIFFIISLFGLKSSFLKSKRNIRAVEANFFLKTETSMLSTINKWAIVNTIPSYTVDVILSNVYAYIIPKQTNNHIIEPRTNENTFNYWALKKQPNDVAIQRNENTTLIIKPFLVSVVSQLLTAAAIIQIIPKIAYQQKNGTIILLSCDYSFNISSKQSTDVATPQAIGK</sequence>
<keyword evidence="1" id="KW-0812">Transmembrane</keyword>
<name>A0AA86U492_9EUKA</name>
<evidence type="ECO:0000313" key="3">
    <source>
        <dbReference type="EMBL" id="CAL6030806.1"/>
    </source>
</evidence>
<dbReference type="EMBL" id="CATOUU010000646">
    <property type="protein sequence ID" value="CAI9937392.1"/>
    <property type="molecule type" value="Genomic_DNA"/>
</dbReference>
<evidence type="ECO:0000313" key="2">
    <source>
        <dbReference type="EMBL" id="CAI9937392.1"/>
    </source>
</evidence>
<comment type="caution">
    <text evidence="2">The sequence shown here is derived from an EMBL/GenBank/DDBJ whole genome shotgun (WGS) entry which is preliminary data.</text>
</comment>
<reference evidence="3 4" key="2">
    <citation type="submission" date="2024-07" db="EMBL/GenBank/DDBJ databases">
        <authorList>
            <person name="Akdeniz Z."/>
        </authorList>
    </citation>
    <scope>NUCLEOTIDE SEQUENCE [LARGE SCALE GENOMIC DNA]</scope>
</reference>
<feature type="transmembrane region" description="Helical" evidence="1">
    <location>
        <begin position="45"/>
        <end position="65"/>
    </location>
</feature>
<reference evidence="2" key="1">
    <citation type="submission" date="2023-06" db="EMBL/GenBank/DDBJ databases">
        <authorList>
            <person name="Kurt Z."/>
        </authorList>
    </citation>
    <scope>NUCLEOTIDE SEQUENCE</scope>
</reference>
<keyword evidence="4" id="KW-1185">Reference proteome</keyword>
<protein>
    <submittedName>
        <fullName evidence="3">Hypothetical_protein</fullName>
    </submittedName>
</protein>
<proteinExistence type="predicted"/>
<organism evidence="2">
    <name type="scientific">Hexamita inflata</name>
    <dbReference type="NCBI Taxonomy" id="28002"/>
    <lineage>
        <taxon>Eukaryota</taxon>
        <taxon>Metamonada</taxon>
        <taxon>Diplomonadida</taxon>
        <taxon>Hexamitidae</taxon>
        <taxon>Hexamitinae</taxon>
        <taxon>Hexamita</taxon>
    </lineage>
</organism>
<evidence type="ECO:0000256" key="1">
    <source>
        <dbReference type="SAM" id="Phobius"/>
    </source>
</evidence>
<keyword evidence="1" id="KW-1133">Transmembrane helix</keyword>
<dbReference type="EMBL" id="CAXDID020000118">
    <property type="protein sequence ID" value="CAL6030806.1"/>
    <property type="molecule type" value="Genomic_DNA"/>
</dbReference>
<gene>
    <name evidence="2" type="ORF">HINF_LOCUS25037</name>
    <name evidence="3" type="ORF">HINF_LOCUS33683</name>
</gene>